<feature type="signal peptide" evidence="1">
    <location>
        <begin position="1"/>
        <end position="21"/>
    </location>
</feature>
<keyword evidence="3" id="KW-1185">Reference proteome</keyword>
<organism evidence="2 3">
    <name type="scientific">Phialemonium atrogriseum</name>
    <dbReference type="NCBI Taxonomy" id="1093897"/>
    <lineage>
        <taxon>Eukaryota</taxon>
        <taxon>Fungi</taxon>
        <taxon>Dikarya</taxon>
        <taxon>Ascomycota</taxon>
        <taxon>Pezizomycotina</taxon>
        <taxon>Sordariomycetes</taxon>
        <taxon>Sordariomycetidae</taxon>
        <taxon>Cephalothecales</taxon>
        <taxon>Cephalothecaceae</taxon>
        <taxon>Phialemonium</taxon>
    </lineage>
</organism>
<comment type="caution">
    <text evidence="2">The sequence shown here is derived from an EMBL/GenBank/DDBJ whole genome shotgun (WGS) entry which is preliminary data.</text>
</comment>
<reference evidence="2" key="1">
    <citation type="submission" date="2023-06" db="EMBL/GenBank/DDBJ databases">
        <title>Genome-scale phylogeny and comparative genomics of the fungal order Sordariales.</title>
        <authorList>
            <consortium name="Lawrence Berkeley National Laboratory"/>
            <person name="Hensen N."/>
            <person name="Bonometti L."/>
            <person name="Westerberg I."/>
            <person name="Brannstrom I.O."/>
            <person name="Guillou S."/>
            <person name="Cros-Aarteil S."/>
            <person name="Calhoun S."/>
            <person name="Haridas S."/>
            <person name="Kuo A."/>
            <person name="Mondo S."/>
            <person name="Pangilinan J."/>
            <person name="Riley R."/>
            <person name="Labutti K."/>
            <person name="Andreopoulos B."/>
            <person name="Lipzen A."/>
            <person name="Chen C."/>
            <person name="Yanf M."/>
            <person name="Daum C."/>
            <person name="Ng V."/>
            <person name="Clum A."/>
            <person name="Steindorff A."/>
            <person name="Ohm R."/>
            <person name="Martin F."/>
            <person name="Silar P."/>
            <person name="Natvig D."/>
            <person name="Lalanne C."/>
            <person name="Gautier V."/>
            <person name="Ament-Velasquez S.L."/>
            <person name="Kruys A."/>
            <person name="Hutchinson M.I."/>
            <person name="Powell A.J."/>
            <person name="Barry K."/>
            <person name="Miller A.N."/>
            <person name="Grigoriev I.V."/>
            <person name="Debuchy R."/>
            <person name="Gladieux P."/>
            <person name="Thoren M.H."/>
            <person name="Johannesson H."/>
        </authorList>
    </citation>
    <scope>NUCLEOTIDE SEQUENCE</scope>
    <source>
        <strain evidence="2">8032-3</strain>
    </source>
</reference>
<gene>
    <name evidence="2" type="ORF">QBC33DRAFT_523828</name>
</gene>
<evidence type="ECO:0000313" key="2">
    <source>
        <dbReference type="EMBL" id="KAK1771477.1"/>
    </source>
</evidence>
<dbReference type="RefSeq" id="XP_060287690.1">
    <property type="nucleotide sequence ID" value="XM_060426671.1"/>
</dbReference>
<dbReference type="Proteomes" id="UP001244011">
    <property type="component" value="Unassembled WGS sequence"/>
</dbReference>
<dbReference type="EMBL" id="MU838998">
    <property type="protein sequence ID" value="KAK1771477.1"/>
    <property type="molecule type" value="Genomic_DNA"/>
</dbReference>
<accession>A0AAJ0FKV5</accession>
<dbReference type="GeneID" id="85309858"/>
<sequence length="74" mass="8396">MGGKHLFFLLVGVFGASPWSAVPPSRFKERKAPPVAQAWPTFRQTSWRACRFMRLPESRLLLGPSKDGHRSCRV</sequence>
<feature type="chain" id="PRO_5042535755" description="Secreted protein" evidence="1">
    <location>
        <begin position="22"/>
        <end position="74"/>
    </location>
</feature>
<name>A0AAJ0FKV5_9PEZI</name>
<proteinExistence type="predicted"/>
<dbReference type="AlphaFoldDB" id="A0AAJ0FKV5"/>
<keyword evidence="1" id="KW-0732">Signal</keyword>
<evidence type="ECO:0008006" key="4">
    <source>
        <dbReference type="Google" id="ProtNLM"/>
    </source>
</evidence>
<protein>
    <recommendedName>
        <fullName evidence="4">Secreted protein</fullName>
    </recommendedName>
</protein>
<evidence type="ECO:0000313" key="3">
    <source>
        <dbReference type="Proteomes" id="UP001244011"/>
    </source>
</evidence>
<evidence type="ECO:0000256" key="1">
    <source>
        <dbReference type="SAM" id="SignalP"/>
    </source>
</evidence>